<dbReference type="InterPro" id="IPR010105">
    <property type="entry name" value="TonB_sidphr_rcpt"/>
</dbReference>
<protein>
    <submittedName>
        <fullName evidence="17">Probable TonB-dependent receptor for iron transport</fullName>
    </submittedName>
</protein>
<dbReference type="GO" id="GO:0015344">
    <property type="term" value="F:siderophore uptake transmembrane transporter activity"/>
    <property type="evidence" value="ECO:0007669"/>
    <property type="project" value="TreeGrafter"/>
</dbReference>
<keyword evidence="10 17" id="KW-0675">Receptor</keyword>
<evidence type="ECO:0000256" key="9">
    <source>
        <dbReference type="ARBA" id="ARBA00023136"/>
    </source>
</evidence>
<evidence type="ECO:0000256" key="12">
    <source>
        <dbReference type="PROSITE-ProRule" id="PRU01360"/>
    </source>
</evidence>
<dbReference type="EMBL" id="HE965806">
    <property type="protein sequence ID" value="CCJ56503.1"/>
    <property type="molecule type" value="Genomic_DNA"/>
</dbReference>
<dbReference type="Proteomes" id="UP000007564">
    <property type="component" value="Chromosome"/>
</dbReference>
<evidence type="ECO:0000313" key="18">
    <source>
        <dbReference type="Proteomes" id="UP000007564"/>
    </source>
</evidence>
<feature type="domain" description="TonB-dependent receptor plug" evidence="16">
    <location>
        <begin position="63"/>
        <end position="161"/>
    </location>
</feature>
<dbReference type="InterPro" id="IPR012910">
    <property type="entry name" value="Plug_dom"/>
</dbReference>
<keyword evidence="8 13" id="KW-0798">TonB box</keyword>
<dbReference type="OrthoDB" id="9790771at2"/>
<dbReference type="PROSITE" id="PS52016">
    <property type="entry name" value="TONB_DEPENDENT_REC_3"/>
    <property type="match status" value="1"/>
</dbReference>
<dbReference type="RefSeq" id="WP_003813912.1">
    <property type="nucleotide sequence ID" value="NC_019382.1"/>
</dbReference>
<sequence>MKFYSSHPMPESLAAAIAVPLLGLLPAAQAASTAVQLPSVTVEGEYSSYQPESAQSPKFTAPLADTPRTVQVIPERLIQDQGASDLEAVLRNAPGISMTAGEGGRPASDLPFIRGQNSASSLFVDGLRDPSTQSRDTFNLEQVDVVKGPDSVFSGRGGAGGSINLVTKTPRNQDFTEVQAGIGTAETYRGTIDGNWVLGENTALRLNLLGTRGTVPGRDKAVEFSRVGIAPSLRLGLSGPTRVTLGLYHYRHRRVPDYSIPYDPRTGTPITETIGVSRRNFYGLVRRDSGDTEDYAATVKWEHDLANGFKVENLARYSRATVEQITTMPELKTADLAKGLVYRNLRASYQVNDSFANRTDLRGTFDTGQWRHTFDLGGEFATSRRSRDRYKQEIPDAASPCSPVTDGNNPALCASLRDPDPHVDFPGTVRRNHNPARYHTDILSLYGFDTIAFDEQWQLNLGLRWDHYKTSGRNLPVRGAKPPVYERAARTDNLFNYQLGLVYKPRPDGSVYASYGTASTPSAVSDYAPADSISGTSQQLKPERSEAIEIGTKWQVLDRRLLVTGAMFRETRKNTSIEVAEGLRAPAGKSRVTGMELGVAGSLTPRWDVYGGYALLDSKLVRASHKSGAQGQPLPSAPRHAFSIWSTYKLLPELTVGAGAFYRSKVYGNADAGYNKDGTPKARWVPAYWRFDAMAAYQLNKHLTAQLNVYNLLDKTYYAKTYRSHYAALGPGRSAMLTFKLSY</sequence>
<dbReference type="GO" id="GO:0038023">
    <property type="term" value="F:signaling receptor activity"/>
    <property type="evidence" value="ECO:0007669"/>
    <property type="project" value="InterPro"/>
</dbReference>
<dbReference type="NCBIfam" id="TIGR01783">
    <property type="entry name" value="TonB-siderophor"/>
    <property type="match status" value="1"/>
</dbReference>
<dbReference type="GeneID" id="56477691"/>
<keyword evidence="3 12" id="KW-0813">Transport</keyword>
<dbReference type="FunFam" id="2.170.130.10:FF:000001">
    <property type="entry name" value="Catecholate siderophore TonB-dependent receptor"/>
    <property type="match status" value="1"/>
</dbReference>
<dbReference type="Gene3D" id="2.170.130.10">
    <property type="entry name" value="TonB-dependent receptor, plug domain"/>
    <property type="match status" value="1"/>
</dbReference>
<keyword evidence="9 12" id="KW-0472">Membrane</keyword>
<dbReference type="InterPro" id="IPR039426">
    <property type="entry name" value="TonB-dep_rcpt-like"/>
</dbReference>
<comment type="similarity">
    <text evidence="2 12 13">Belongs to the TonB-dependent receptor family.</text>
</comment>
<evidence type="ECO:0000256" key="4">
    <source>
        <dbReference type="ARBA" id="ARBA00022452"/>
    </source>
</evidence>
<dbReference type="KEGG" id="bbh:BN112_4589"/>
<evidence type="ECO:0000256" key="11">
    <source>
        <dbReference type="ARBA" id="ARBA00023237"/>
    </source>
</evidence>
<dbReference type="AlphaFoldDB" id="A0A0C6PCW2"/>
<dbReference type="PANTHER" id="PTHR32552:SF83">
    <property type="entry name" value="BLR3904 PROTEIN"/>
    <property type="match status" value="1"/>
</dbReference>
<evidence type="ECO:0000256" key="13">
    <source>
        <dbReference type="RuleBase" id="RU003357"/>
    </source>
</evidence>
<keyword evidence="4 12" id="KW-1134">Transmembrane beta strand</keyword>
<gene>
    <name evidence="17" type="primary">bfrD</name>
    <name evidence="17" type="ORF">BN112_4589</name>
</gene>
<reference evidence="17 18" key="1">
    <citation type="journal article" date="2012" name="BMC Genomics">
        <title>Comparative genomics of the classical Bordetella subspecies: the evolution and exchange of virulence-associated diversity amongst closely related pathogens.</title>
        <authorList>
            <person name="Park J."/>
            <person name="Zhang Y."/>
            <person name="Buboltz A.M."/>
            <person name="Zhang X."/>
            <person name="Schuster S.C."/>
            <person name="Ahuja U."/>
            <person name="Liu M."/>
            <person name="Miller J.F."/>
            <person name="Sebaihia M."/>
            <person name="Bentley S.D."/>
            <person name="Parkhill J."/>
            <person name="Harvill E.T."/>
        </authorList>
    </citation>
    <scope>NUCLEOTIDE SEQUENCE [LARGE SCALE GENOMIC DNA]</scope>
    <source>
        <strain evidence="17 18">253</strain>
    </source>
</reference>
<name>A0A0C6PCW2_BORBO</name>
<evidence type="ECO:0000256" key="1">
    <source>
        <dbReference type="ARBA" id="ARBA00004571"/>
    </source>
</evidence>
<dbReference type="Gene3D" id="2.40.170.20">
    <property type="entry name" value="TonB-dependent receptor, beta-barrel domain"/>
    <property type="match status" value="1"/>
</dbReference>
<keyword evidence="11 12" id="KW-0998">Cell outer membrane</keyword>
<dbReference type="InterPro" id="IPR036942">
    <property type="entry name" value="Beta-barrel_TonB_sf"/>
</dbReference>
<feature type="signal peptide" evidence="14">
    <location>
        <begin position="1"/>
        <end position="30"/>
    </location>
</feature>
<dbReference type="Pfam" id="PF00593">
    <property type="entry name" value="TonB_dep_Rec_b-barrel"/>
    <property type="match status" value="1"/>
</dbReference>
<keyword evidence="6 14" id="KW-0732">Signal</keyword>
<comment type="subcellular location">
    <subcellularLocation>
        <location evidence="1 12">Cell outer membrane</location>
        <topology evidence="1 12">Multi-pass membrane protein</topology>
    </subcellularLocation>
</comment>
<feature type="chain" id="PRO_5002190236" evidence="14">
    <location>
        <begin position="31"/>
        <end position="743"/>
    </location>
</feature>
<evidence type="ECO:0000256" key="2">
    <source>
        <dbReference type="ARBA" id="ARBA00009810"/>
    </source>
</evidence>
<dbReference type="HOGENOM" id="CLU_008287_9_1_4"/>
<evidence type="ECO:0000259" key="15">
    <source>
        <dbReference type="Pfam" id="PF00593"/>
    </source>
</evidence>
<evidence type="ECO:0000256" key="8">
    <source>
        <dbReference type="ARBA" id="ARBA00023077"/>
    </source>
</evidence>
<evidence type="ECO:0000256" key="7">
    <source>
        <dbReference type="ARBA" id="ARBA00023065"/>
    </source>
</evidence>
<proteinExistence type="inferred from homology"/>
<organism evidence="17 18">
    <name type="scientific">Bordetella bronchiseptica 253</name>
    <dbReference type="NCBI Taxonomy" id="568707"/>
    <lineage>
        <taxon>Bacteria</taxon>
        <taxon>Pseudomonadati</taxon>
        <taxon>Pseudomonadota</taxon>
        <taxon>Betaproteobacteria</taxon>
        <taxon>Burkholderiales</taxon>
        <taxon>Alcaligenaceae</taxon>
        <taxon>Bordetella</taxon>
    </lineage>
</organism>
<evidence type="ECO:0000256" key="10">
    <source>
        <dbReference type="ARBA" id="ARBA00023170"/>
    </source>
</evidence>
<dbReference type="GO" id="GO:0009279">
    <property type="term" value="C:cell outer membrane"/>
    <property type="evidence" value="ECO:0007669"/>
    <property type="project" value="UniProtKB-SubCell"/>
</dbReference>
<dbReference type="Pfam" id="PF07715">
    <property type="entry name" value="Plug"/>
    <property type="match status" value="1"/>
</dbReference>
<dbReference type="CDD" id="cd01347">
    <property type="entry name" value="ligand_gated_channel"/>
    <property type="match status" value="1"/>
</dbReference>
<accession>A0A0C6PCW2</accession>
<evidence type="ECO:0000256" key="14">
    <source>
        <dbReference type="SAM" id="SignalP"/>
    </source>
</evidence>
<dbReference type="InterPro" id="IPR000531">
    <property type="entry name" value="Beta-barrel_TonB"/>
</dbReference>
<evidence type="ECO:0000256" key="5">
    <source>
        <dbReference type="ARBA" id="ARBA00022692"/>
    </source>
</evidence>
<keyword evidence="5 12" id="KW-0812">Transmembrane</keyword>
<dbReference type="PANTHER" id="PTHR32552">
    <property type="entry name" value="FERRICHROME IRON RECEPTOR-RELATED"/>
    <property type="match status" value="1"/>
</dbReference>
<dbReference type="InterPro" id="IPR037066">
    <property type="entry name" value="Plug_dom_sf"/>
</dbReference>
<evidence type="ECO:0000313" key="17">
    <source>
        <dbReference type="EMBL" id="CCJ56503.1"/>
    </source>
</evidence>
<evidence type="ECO:0000259" key="16">
    <source>
        <dbReference type="Pfam" id="PF07715"/>
    </source>
</evidence>
<dbReference type="GO" id="GO:0015891">
    <property type="term" value="P:siderophore transport"/>
    <property type="evidence" value="ECO:0007669"/>
    <property type="project" value="InterPro"/>
</dbReference>
<evidence type="ECO:0000256" key="6">
    <source>
        <dbReference type="ARBA" id="ARBA00022729"/>
    </source>
</evidence>
<evidence type="ECO:0000256" key="3">
    <source>
        <dbReference type="ARBA" id="ARBA00022448"/>
    </source>
</evidence>
<dbReference type="SUPFAM" id="SSF56935">
    <property type="entry name" value="Porins"/>
    <property type="match status" value="1"/>
</dbReference>
<feature type="domain" description="TonB-dependent receptor-like beta-barrel" evidence="15">
    <location>
        <begin position="238"/>
        <end position="712"/>
    </location>
</feature>
<keyword evidence="7" id="KW-0406">Ion transport</keyword>